<feature type="transmembrane region" description="Helical" evidence="1">
    <location>
        <begin position="53"/>
        <end position="76"/>
    </location>
</feature>
<protein>
    <recommendedName>
        <fullName evidence="6">Integral membrane protein</fullName>
    </recommendedName>
</protein>
<evidence type="ECO:0000313" key="5">
    <source>
        <dbReference type="Proteomes" id="UP000509345"/>
    </source>
</evidence>
<evidence type="ECO:0008006" key="6">
    <source>
        <dbReference type="Google" id="ProtNLM"/>
    </source>
</evidence>
<evidence type="ECO:0000313" key="3">
    <source>
        <dbReference type="EMBL" id="QKW47087.1"/>
    </source>
</evidence>
<evidence type="ECO:0000313" key="2">
    <source>
        <dbReference type="EMBL" id="NEB66246.1"/>
    </source>
</evidence>
<name>A0A6N9V0J0_STRMI</name>
<gene>
    <name evidence="2" type="ORF">G3I39_04090</name>
    <name evidence="3" type="ORF">HUT09_33575</name>
</gene>
<dbReference type="EMBL" id="CP054926">
    <property type="protein sequence ID" value="QKW47087.1"/>
    <property type="molecule type" value="Genomic_DNA"/>
</dbReference>
<dbReference type="RefSeq" id="WP_164356274.1">
    <property type="nucleotide sequence ID" value="NZ_CP054926.1"/>
</dbReference>
<reference evidence="2 4" key="1">
    <citation type="submission" date="2020-01" db="EMBL/GenBank/DDBJ databases">
        <title>Insect and environment-associated Actinomycetes.</title>
        <authorList>
            <person name="Currrie C."/>
            <person name="Chevrette M."/>
            <person name="Carlson C."/>
            <person name="Stubbendieck R."/>
            <person name="Wendt-Pienkowski E."/>
        </authorList>
    </citation>
    <scope>NUCLEOTIDE SEQUENCE [LARGE SCALE GENOMIC DNA]</scope>
    <source>
        <strain evidence="2 4">SID14438</strain>
    </source>
</reference>
<reference evidence="3 5" key="2">
    <citation type="submission" date="2020-06" db="EMBL/GenBank/DDBJ databases">
        <title>Genome mining for natural products.</title>
        <authorList>
            <person name="Zhang B."/>
            <person name="Shi J."/>
            <person name="Ge H."/>
        </authorList>
    </citation>
    <scope>NUCLEOTIDE SEQUENCE [LARGE SCALE GENOMIC DNA]</scope>
    <source>
        <strain evidence="3 5">NA06532</strain>
    </source>
</reference>
<organism evidence="2 4">
    <name type="scientific">Streptomyces microflavus</name>
    <name type="common">Streptomyces lipmanii</name>
    <dbReference type="NCBI Taxonomy" id="1919"/>
    <lineage>
        <taxon>Bacteria</taxon>
        <taxon>Bacillati</taxon>
        <taxon>Actinomycetota</taxon>
        <taxon>Actinomycetes</taxon>
        <taxon>Kitasatosporales</taxon>
        <taxon>Streptomycetaceae</taxon>
        <taxon>Streptomyces</taxon>
    </lineage>
</organism>
<evidence type="ECO:0000313" key="4">
    <source>
        <dbReference type="Proteomes" id="UP000471648"/>
    </source>
</evidence>
<dbReference type="Proteomes" id="UP000471648">
    <property type="component" value="Unassembled WGS sequence"/>
</dbReference>
<keyword evidence="1" id="KW-0812">Transmembrane</keyword>
<dbReference type="EMBL" id="JAAGME010000193">
    <property type="protein sequence ID" value="NEB66246.1"/>
    <property type="molecule type" value="Genomic_DNA"/>
</dbReference>
<accession>A0A6N9V0J0</accession>
<keyword evidence="1" id="KW-1133">Transmembrane helix</keyword>
<dbReference type="AlphaFoldDB" id="A0A6N9V0J0"/>
<feature type="transmembrane region" description="Helical" evidence="1">
    <location>
        <begin position="20"/>
        <end position="41"/>
    </location>
</feature>
<dbReference type="Proteomes" id="UP000509345">
    <property type="component" value="Chromosome"/>
</dbReference>
<evidence type="ECO:0000256" key="1">
    <source>
        <dbReference type="SAM" id="Phobius"/>
    </source>
</evidence>
<dbReference type="GeneID" id="87636218"/>
<keyword evidence="1" id="KW-0472">Membrane</keyword>
<proteinExistence type="predicted"/>
<sequence>MVTAATPAERSARHLGAGAAVAAARSLVFAVTSTGLALCAHHLASGQAVPGHAVLLAGGMLFLLALPLVLLAPHFARCAGTLPAVVVVTGAGQAALHRFFGAVQSGTTAVQPVTHQHDTGLGADHAWHAGHHHAVAMAAGHVIASLLVGWCLQRADSACRSVAHHLDHTLDRWFGHLVPGRPFPGRQPGTGPLRAWSWPSPYNRTVLNHTVVRRGPPATI</sequence>